<name>A0A242JXM2_9ENTE</name>
<dbReference type="PROSITE" id="PS50928">
    <property type="entry name" value="ABC_TM1"/>
    <property type="match status" value="1"/>
</dbReference>
<dbReference type="InterPro" id="IPR000515">
    <property type="entry name" value="MetI-like"/>
</dbReference>
<dbReference type="RefSeq" id="WP_086351029.1">
    <property type="nucleotide sequence ID" value="NZ_CP147247.1"/>
</dbReference>
<keyword evidence="3" id="KW-1003">Cell membrane</keyword>
<feature type="transmembrane region" description="Helical" evidence="7">
    <location>
        <begin position="103"/>
        <end position="125"/>
    </location>
</feature>
<feature type="domain" description="ABC transmembrane type-1" evidence="8">
    <location>
        <begin position="66"/>
        <end position="277"/>
    </location>
</feature>
<feature type="transmembrane region" description="Helical" evidence="7">
    <location>
        <begin position="12"/>
        <end position="33"/>
    </location>
</feature>
<evidence type="ECO:0000256" key="1">
    <source>
        <dbReference type="ARBA" id="ARBA00004651"/>
    </source>
</evidence>
<reference evidence="9" key="1">
    <citation type="submission" date="2017-05" db="EMBL/GenBank/DDBJ databases">
        <title>The Genome Sequence of Enterococcus sp. 9E7_DIV0242.</title>
        <authorList>
            <consortium name="The Broad Institute Genomics Platform"/>
            <consortium name="The Broad Institute Genomic Center for Infectious Diseases"/>
            <person name="Earl A."/>
            <person name="Manson A."/>
            <person name="Schwartman J."/>
            <person name="Gilmore M."/>
            <person name="Abouelleil A."/>
            <person name="Cao P."/>
            <person name="Chapman S."/>
            <person name="Cusick C."/>
            <person name="Shea T."/>
            <person name="Young S."/>
            <person name="Neafsey D."/>
            <person name="Nusbaum C."/>
            <person name="Birren B."/>
        </authorList>
    </citation>
    <scope>NUCLEOTIDE SEQUENCE [LARGE SCALE GENOMIC DNA]</scope>
    <source>
        <strain evidence="9">9E7_DIV0242</strain>
    </source>
</reference>
<dbReference type="SUPFAM" id="SSF161098">
    <property type="entry name" value="MetI-like"/>
    <property type="match status" value="1"/>
</dbReference>
<dbReference type="PANTHER" id="PTHR30193:SF1">
    <property type="entry name" value="ABC TRANSPORTER PERMEASE PROTEIN YESP-RELATED"/>
    <property type="match status" value="1"/>
</dbReference>
<evidence type="ECO:0000313" key="9">
    <source>
        <dbReference type="EMBL" id="OTP09869.1"/>
    </source>
</evidence>
<evidence type="ECO:0000256" key="5">
    <source>
        <dbReference type="ARBA" id="ARBA00022989"/>
    </source>
</evidence>
<proteinExistence type="inferred from homology"/>
<dbReference type="GO" id="GO:0005886">
    <property type="term" value="C:plasma membrane"/>
    <property type="evidence" value="ECO:0007669"/>
    <property type="project" value="UniProtKB-SubCell"/>
</dbReference>
<dbReference type="EMBL" id="NGMM01000009">
    <property type="protein sequence ID" value="OTP09869.1"/>
    <property type="molecule type" value="Genomic_DNA"/>
</dbReference>
<protein>
    <submittedName>
        <fullName evidence="10">Oligogalacturonide transport system permease</fullName>
    </submittedName>
</protein>
<organism evidence="9">
    <name type="scientific">Candidatus Enterococcus clewellii</name>
    <dbReference type="NCBI Taxonomy" id="1834193"/>
    <lineage>
        <taxon>Bacteria</taxon>
        <taxon>Bacillati</taxon>
        <taxon>Bacillota</taxon>
        <taxon>Bacilli</taxon>
        <taxon>Lactobacillales</taxon>
        <taxon>Enterococcaceae</taxon>
        <taxon>Enterococcus</taxon>
    </lineage>
</organism>
<dbReference type="GO" id="GO:0055085">
    <property type="term" value="P:transmembrane transport"/>
    <property type="evidence" value="ECO:0007669"/>
    <property type="project" value="InterPro"/>
</dbReference>
<dbReference type="Proteomes" id="UP000195141">
    <property type="component" value="Chromosome"/>
</dbReference>
<feature type="transmembrane region" description="Helical" evidence="7">
    <location>
        <begin position="197"/>
        <end position="218"/>
    </location>
</feature>
<keyword evidence="4 7" id="KW-0812">Transmembrane</keyword>
<feature type="transmembrane region" description="Helical" evidence="7">
    <location>
        <begin position="72"/>
        <end position="91"/>
    </location>
</feature>
<dbReference type="InterPro" id="IPR051393">
    <property type="entry name" value="ABC_transporter_permease"/>
</dbReference>
<feature type="transmembrane region" description="Helical" evidence="7">
    <location>
        <begin position="261"/>
        <end position="278"/>
    </location>
</feature>
<dbReference type="PANTHER" id="PTHR30193">
    <property type="entry name" value="ABC TRANSPORTER PERMEASE PROTEIN"/>
    <property type="match status" value="1"/>
</dbReference>
<dbReference type="AlphaFoldDB" id="A0A242JXM2"/>
<feature type="transmembrane region" description="Helical" evidence="7">
    <location>
        <begin position="145"/>
        <end position="176"/>
    </location>
</feature>
<keyword evidence="5 7" id="KW-1133">Transmembrane helix</keyword>
<evidence type="ECO:0000256" key="7">
    <source>
        <dbReference type="RuleBase" id="RU363032"/>
    </source>
</evidence>
<dbReference type="OrthoDB" id="9798257at2"/>
<reference evidence="10" key="2">
    <citation type="submission" date="2017-05" db="EMBL/GenBank/DDBJ databases">
        <authorList>
            <consortium name="The Broad Institute Genomics Platform"/>
            <consortium name="The Broad Institute Genomic Center for Infectious Diseases"/>
            <person name="Earl A."/>
            <person name="Manson A."/>
            <person name="Schwartman J."/>
            <person name="Gilmore M."/>
            <person name="Abouelleil A."/>
            <person name="Cao P."/>
            <person name="Chapman S."/>
            <person name="Cusick C."/>
            <person name="Shea T."/>
            <person name="Young S."/>
            <person name="Neafsey D."/>
            <person name="Nusbaum C."/>
            <person name="Birren B."/>
        </authorList>
    </citation>
    <scope>NUCLEOTIDE SEQUENCE</scope>
    <source>
        <strain evidence="10">9E7_DIV0242</strain>
    </source>
</reference>
<comment type="similarity">
    <text evidence="7">Belongs to the binding-protein-dependent transport system permease family.</text>
</comment>
<dbReference type="EMBL" id="CP147247">
    <property type="protein sequence ID" value="WYJ91863.1"/>
    <property type="molecule type" value="Genomic_DNA"/>
</dbReference>
<keyword evidence="6 7" id="KW-0472">Membrane</keyword>
<evidence type="ECO:0000256" key="4">
    <source>
        <dbReference type="ARBA" id="ARBA00022692"/>
    </source>
</evidence>
<comment type="subcellular location">
    <subcellularLocation>
        <location evidence="1 7">Cell membrane</location>
        <topology evidence="1 7">Multi-pass membrane protein</topology>
    </subcellularLocation>
</comment>
<dbReference type="InterPro" id="IPR035906">
    <property type="entry name" value="MetI-like_sf"/>
</dbReference>
<reference evidence="10" key="3">
    <citation type="submission" date="2024-03" db="EMBL/GenBank/DDBJ databases">
        <title>The Genome Sequence of Enterococcus sp. DIV0242b.</title>
        <authorList>
            <consortium name="The Broad Institute Genomics Platform"/>
            <consortium name="The Broad Institute Microbial Omics Core"/>
            <consortium name="The Broad Institute Genomic Center for Infectious Diseases"/>
            <person name="Earl A."/>
            <person name="Manson A."/>
            <person name="Gilmore M."/>
            <person name="Schwartman J."/>
            <person name="Shea T."/>
            <person name="Abouelleil A."/>
            <person name="Cao P."/>
            <person name="Chapman S."/>
            <person name="Cusick C."/>
            <person name="Young S."/>
            <person name="Neafsey D."/>
            <person name="Nusbaum C."/>
            <person name="Birren B."/>
        </authorList>
    </citation>
    <scope>NUCLEOTIDE SEQUENCE</scope>
    <source>
        <strain evidence="10">9E7_DIV0242</strain>
    </source>
</reference>
<gene>
    <name evidence="10" type="ORF">A5888_003631</name>
    <name evidence="9" type="ORF">A5888_004065</name>
</gene>
<evidence type="ECO:0000256" key="2">
    <source>
        <dbReference type="ARBA" id="ARBA00022448"/>
    </source>
</evidence>
<accession>A0A242JXM2</accession>
<evidence type="ECO:0000313" key="11">
    <source>
        <dbReference type="Proteomes" id="UP000195141"/>
    </source>
</evidence>
<evidence type="ECO:0000256" key="6">
    <source>
        <dbReference type="ARBA" id="ARBA00023136"/>
    </source>
</evidence>
<evidence type="ECO:0000256" key="3">
    <source>
        <dbReference type="ARBA" id="ARBA00022475"/>
    </source>
</evidence>
<dbReference type="Gene3D" id="1.10.3720.10">
    <property type="entry name" value="MetI-like"/>
    <property type="match status" value="1"/>
</dbReference>
<evidence type="ECO:0000259" key="8">
    <source>
        <dbReference type="PROSITE" id="PS50928"/>
    </source>
</evidence>
<dbReference type="CDD" id="cd06261">
    <property type="entry name" value="TM_PBP2"/>
    <property type="match status" value="1"/>
</dbReference>
<sequence length="292" mass="33110">MNKNKYIGLLYLAPWVIGLCFFVIYPFAMSLYYSFTDYSMLNEAQFVGIANYKKMFFDDPIFWSSLKATIKFVFLTVPLKMIFALFIAYIMNAKLKGIGFFRTAYYVPSVLGANVAIAVLWQFLFKGDGLINMFLNSLGLEGVGWFSSTGGAMATIVILRVWQFGSAMVIFLNALAEIPEELYEAAAIDGASKFRQFFSVTLPQLTPIIFFNLILQLVQAFQEFDGPFLITNGGPMRSTYLLPMYIYDSAFKTFNMGYSSALSWILFVLIMIFTAVLFKSSKRWVFYADGGK</sequence>
<dbReference type="SUPFAM" id="SSF160964">
    <property type="entry name" value="MalF N-terminal region-like"/>
    <property type="match status" value="1"/>
</dbReference>
<keyword evidence="11" id="KW-1185">Reference proteome</keyword>
<keyword evidence="2 7" id="KW-0813">Transport</keyword>
<dbReference type="Pfam" id="PF00528">
    <property type="entry name" value="BPD_transp_1"/>
    <property type="match status" value="1"/>
</dbReference>
<evidence type="ECO:0000313" key="10">
    <source>
        <dbReference type="EMBL" id="WYJ91863.1"/>
    </source>
</evidence>